<sequence>MTFEEKFSNIFDKFETVVSDRLGNIEAEVTQLRTTLLVTELARRLINQAVQARAKSTLVLAPRKRYSSIKEKGCEEERVKVHQSSAIVNLPPVNLSQSSAIDLRLGTQDFLESCMKNLSQDTFVKGFDPSQVKAEDSLDWLEPPTSLKMSPRRFTDRDIELAGADEPDSCLAFDARFFHNTGTSTPVKFTVLPYDGTILHCKLPQPAITSLTSVENMHFMPLLRLRTASSTSLAALWLFFFFASPRQSEDDTVRYQVDHTRILIEYLLPAYTGRYDYGPPPLDGTQQQQLVRSRIHREESSDGTEMQSEVHASIGASEHRDE</sequence>
<proteinExistence type="predicted"/>
<evidence type="ECO:0000256" key="1">
    <source>
        <dbReference type="SAM" id="MobiDB-lite"/>
    </source>
</evidence>
<feature type="region of interest" description="Disordered" evidence="1">
    <location>
        <begin position="279"/>
        <end position="322"/>
    </location>
</feature>
<evidence type="ECO:0000313" key="3">
    <source>
        <dbReference type="Proteomes" id="UP000886595"/>
    </source>
</evidence>
<name>A0A8X7TG38_BRACI</name>
<dbReference type="Proteomes" id="UP000886595">
    <property type="component" value="Unassembled WGS sequence"/>
</dbReference>
<gene>
    <name evidence="2" type="ORF">Bca52824_090785</name>
</gene>
<dbReference type="AlphaFoldDB" id="A0A8X7TG38"/>
<evidence type="ECO:0000313" key="2">
    <source>
        <dbReference type="EMBL" id="KAG2240467.1"/>
    </source>
</evidence>
<comment type="caution">
    <text evidence="2">The sequence shown here is derived from an EMBL/GenBank/DDBJ whole genome shotgun (WGS) entry which is preliminary data.</text>
</comment>
<accession>A0A8X7TG38</accession>
<keyword evidence="3" id="KW-1185">Reference proteome</keyword>
<protein>
    <submittedName>
        <fullName evidence="2">Uncharacterized protein</fullName>
    </submittedName>
</protein>
<dbReference type="EMBL" id="JAAMPC010001581">
    <property type="protein sequence ID" value="KAG2240467.1"/>
    <property type="molecule type" value="Genomic_DNA"/>
</dbReference>
<organism evidence="2 3">
    <name type="scientific">Brassica carinata</name>
    <name type="common">Ethiopian mustard</name>
    <name type="synonym">Abyssinian cabbage</name>
    <dbReference type="NCBI Taxonomy" id="52824"/>
    <lineage>
        <taxon>Eukaryota</taxon>
        <taxon>Viridiplantae</taxon>
        <taxon>Streptophyta</taxon>
        <taxon>Embryophyta</taxon>
        <taxon>Tracheophyta</taxon>
        <taxon>Spermatophyta</taxon>
        <taxon>Magnoliopsida</taxon>
        <taxon>eudicotyledons</taxon>
        <taxon>Gunneridae</taxon>
        <taxon>Pentapetalae</taxon>
        <taxon>rosids</taxon>
        <taxon>malvids</taxon>
        <taxon>Brassicales</taxon>
        <taxon>Brassicaceae</taxon>
        <taxon>Brassiceae</taxon>
        <taxon>Brassica</taxon>
    </lineage>
</organism>
<reference evidence="2 3" key="1">
    <citation type="submission" date="2020-02" db="EMBL/GenBank/DDBJ databases">
        <authorList>
            <person name="Ma Q."/>
            <person name="Huang Y."/>
            <person name="Song X."/>
            <person name="Pei D."/>
        </authorList>
    </citation>
    <scope>NUCLEOTIDE SEQUENCE [LARGE SCALE GENOMIC DNA]</scope>
    <source>
        <strain evidence="2">Sxm20200214</strain>
        <tissue evidence="2">Leaf</tissue>
    </source>
</reference>